<comment type="caution">
    <text evidence="2">The sequence shown here is derived from an EMBL/GenBank/DDBJ whole genome shotgun (WGS) entry which is preliminary data.</text>
</comment>
<dbReference type="Pfam" id="PF09898">
    <property type="entry name" value="DUF2125"/>
    <property type="match status" value="1"/>
</dbReference>
<evidence type="ECO:0000313" key="3">
    <source>
        <dbReference type="Proteomes" id="UP001265259"/>
    </source>
</evidence>
<dbReference type="EMBL" id="JAVRHL010000001">
    <property type="protein sequence ID" value="MDT0681145.1"/>
    <property type="molecule type" value="Genomic_DNA"/>
</dbReference>
<gene>
    <name evidence="2" type="ORF">RM543_00490</name>
</gene>
<name>A0ABU3DBQ7_9RHOB</name>
<organism evidence="2 3">
    <name type="scientific">Tropicimonas omnivorans</name>
    <dbReference type="NCBI Taxonomy" id="3075590"/>
    <lineage>
        <taxon>Bacteria</taxon>
        <taxon>Pseudomonadati</taxon>
        <taxon>Pseudomonadota</taxon>
        <taxon>Alphaproteobacteria</taxon>
        <taxon>Rhodobacterales</taxon>
        <taxon>Roseobacteraceae</taxon>
        <taxon>Tropicimonas</taxon>
    </lineage>
</organism>
<accession>A0ABU3DBQ7</accession>
<protein>
    <submittedName>
        <fullName evidence="2">DUF2125 domain-containing protein</fullName>
    </submittedName>
</protein>
<evidence type="ECO:0000256" key="1">
    <source>
        <dbReference type="SAM" id="SignalP"/>
    </source>
</evidence>
<sequence>MTLFRTAGASAAALAVSATASFSLTAEDAWDRYQEYVDSFGQEITTESEEYSGGTLTLTGMVANYAPDEDEFSAVAEIGTVTLTEEDDGSVSVSMPDSYDVTVSTVDDEDERTSIVVTVSQEDADITINEAGDDLRFDLASPEISVVVDDLEGEDVPDEFRLELVAEDITASALNGSGEKTTSTSTFTAAALRGTMSGDDEEKGEIESSFSMTGVSGTTAGTGDFARFADEEMASDALASGLSMNFDAAYDTSTFSVVTTGGESDDSDISGASGPGSIAFGLSGDGISYGIDYTDVDVDVAGEGVMGGSISVSLAEAGIDFLMPVLQSEEAQPFDFALRLGGLELDESLWSMFDPAGILPRDPANLVVDLSGMGMWMQDIFAEPAESEDMAENEDPGRVESLEVNELVVSALGAELLGSGTFTFDNSEEDAFAAMPIPEGTMNLAMTGGNALLDRLVELGVLPSDQAMMARMMSGMIAKPGDTPDSLISEITITEDGQVLANGSPLPF</sequence>
<feature type="signal peptide" evidence="1">
    <location>
        <begin position="1"/>
        <end position="26"/>
    </location>
</feature>
<dbReference type="Proteomes" id="UP001265259">
    <property type="component" value="Unassembled WGS sequence"/>
</dbReference>
<evidence type="ECO:0000313" key="2">
    <source>
        <dbReference type="EMBL" id="MDT0681145.1"/>
    </source>
</evidence>
<reference evidence="2 3" key="1">
    <citation type="submission" date="2023-09" db="EMBL/GenBank/DDBJ databases">
        <authorList>
            <person name="Rey-Velasco X."/>
        </authorList>
    </citation>
    <scope>NUCLEOTIDE SEQUENCE [LARGE SCALE GENOMIC DNA]</scope>
    <source>
        <strain evidence="2 3">F158</strain>
    </source>
</reference>
<keyword evidence="1" id="KW-0732">Signal</keyword>
<dbReference type="InterPro" id="IPR018666">
    <property type="entry name" value="DUF2125"/>
</dbReference>
<feature type="chain" id="PRO_5047219215" evidence="1">
    <location>
        <begin position="27"/>
        <end position="508"/>
    </location>
</feature>
<proteinExistence type="predicted"/>
<dbReference type="RefSeq" id="WP_311688593.1">
    <property type="nucleotide sequence ID" value="NZ_JAVRHL010000001.1"/>
</dbReference>
<keyword evidence="3" id="KW-1185">Reference proteome</keyword>